<dbReference type="InterPro" id="IPR050239">
    <property type="entry name" value="Sigma-70_RNA_pol_init_factors"/>
</dbReference>
<dbReference type="HOGENOM" id="CLU_506057_0_0_11"/>
<dbReference type="PANTHER" id="PTHR30603">
    <property type="entry name" value="RNA POLYMERASE SIGMA FACTOR RPO"/>
    <property type="match status" value="1"/>
</dbReference>
<evidence type="ECO:0000313" key="6">
    <source>
        <dbReference type="Proteomes" id="UP000008975"/>
    </source>
</evidence>
<dbReference type="Pfam" id="PF04545">
    <property type="entry name" value="Sigma70_r4"/>
    <property type="match status" value="1"/>
</dbReference>
<dbReference type="PRINTS" id="PR00046">
    <property type="entry name" value="SIGMA70FCT"/>
</dbReference>
<keyword evidence="5" id="KW-0804">Transcription</keyword>
<feature type="coiled-coil region" evidence="1">
    <location>
        <begin position="285"/>
        <end position="329"/>
    </location>
</feature>
<dbReference type="GO" id="GO:0000428">
    <property type="term" value="C:DNA-directed RNA polymerase complex"/>
    <property type="evidence" value="ECO:0007669"/>
    <property type="project" value="UniProtKB-KW"/>
</dbReference>
<reference key="2">
    <citation type="submission" date="2011-02" db="EMBL/GenBank/DDBJ databases">
        <title>Genome sequence of Microbacterium testaceum StLB037.</title>
        <authorList>
            <person name="Morohoshi T."/>
            <person name="Wang W.Z."/>
            <person name="Someya N."/>
            <person name="Ikeda T."/>
        </authorList>
    </citation>
    <scope>NUCLEOTIDE SEQUENCE</scope>
    <source>
        <strain>StLB037</strain>
    </source>
</reference>
<dbReference type="Proteomes" id="UP000008975">
    <property type="component" value="Chromosome"/>
</dbReference>
<accession>E8N8Z0</accession>
<feature type="domain" description="TnsA endonuclease N-terminal" evidence="4">
    <location>
        <begin position="392"/>
        <end position="464"/>
    </location>
</feature>
<dbReference type="InterPro" id="IPR013324">
    <property type="entry name" value="RNA_pol_sigma_r3/r4-like"/>
</dbReference>
<reference evidence="5 6" key="1">
    <citation type="journal article" date="2011" name="J. Bacteriol.">
        <title>Genome sequence of Microbacterium testaceum StLB037, an N-acylhomoserine lactone-degrading bacterium isolated from potato leaves.</title>
        <authorList>
            <person name="Morohoshi T."/>
            <person name="Wang W.-Z."/>
            <person name="Someya N."/>
            <person name="Ikeda T."/>
        </authorList>
    </citation>
    <scope>NUCLEOTIDE SEQUENCE [LARGE SCALE GENOMIC DNA]</scope>
    <source>
        <strain evidence="5 6">StLB037</strain>
    </source>
</reference>
<evidence type="ECO:0000259" key="4">
    <source>
        <dbReference type="Pfam" id="PF08722"/>
    </source>
</evidence>
<dbReference type="PANTHER" id="PTHR30603:SF47">
    <property type="entry name" value="RNA POLYMERASE SIGMA FACTOR SIGD, CHLOROPLASTIC"/>
    <property type="match status" value="1"/>
</dbReference>
<dbReference type="GO" id="GO:0003700">
    <property type="term" value="F:DNA-binding transcription factor activity"/>
    <property type="evidence" value="ECO:0007669"/>
    <property type="project" value="InterPro"/>
</dbReference>
<dbReference type="SUPFAM" id="SSF88659">
    <property type="entry name" value="Sigma3 and sigma4 domains of RNA polymerase sigma factors"/>
    <property type="match status" value="1"/>
</dbReference>
<name>E8N8Z0_MICTS</name>
<dbReference type="Gene3D" id="1.10.10.10">
    <property type="entry name" value="Winged helix-like DNA-binding domain superfamily/Winged helix DNA-binding domain"/>
    <property type="match status" value="1"/>
</dbReference>
<dbReference type="InterPro" id="IPR036388">
    <property type="entry name" value="WH-like_DNA-bd_sf"/>
</dbReference>
<feature type="compositionally biased region" description="Basic and acidic residues" evidence="2">
    <location>
        <begin position="1"/>
        <end position="12"/>
    </location>
</feature>
<feature type="region of interest" description="Disordered" evidence="2">
    <location>
        <begin position="1"/>
        <end position="35"/>
    </location>
</feature>
<dbReference type="KEGG" id="mts:MTES_0235"/>
<keyword evidence="5" id="KW-0240">DNA-directed RNA polymerase</keyword>
<evidence type="ECO:0000259" key="3">
    <source>
        <dbReference type="Pfam" id="PF04545"/>
    </source>
</evidence>
<dbReference type="eggNOG" id="COG0568">
    <property type="taxonomic scope" value="Bacteria"/>
</dbReference>
<dbReference type="InterPro" id="IPR007630">
    <property type="entry name" value="RNA_pol_sigma70_r4"/>
</dbReference>
<protein>
    <submittedName>
        <fullName evidence="5">DNA-directed RNA polymerase, sigma subunit (Sigma70/sigma32)</fullName>
    </submittedName>
</protein>
<gene>
    <name evidence="5" type="ordered locus">MTES_0235</name>
</gene>
<sequence length="538" mass="59347">MNRDDYRSDRTDAPASVSGNVGPPRDTLPMDLSPEKPAVERSAVVLLSRLGERWSQAEYAQLAEELRLGLTVSEIAEAHGRPAGAISAACNRLLPAEEQPRSRRHAPAALTRYLAEHPDERLVIQRTASGRSRRGSDDAILLVRPSAGLLPVTEALLEPGDAAALLSEALAGLEGKPREQKILRMRVGFEGAPRTLAEIAREFDLSRERIRQIESRARNILVHQARTPGSPGSVLASLLHLPSADLVDEAFAGRIATIAMSEFEAPSRVTIPLLLSAAGVTSPIARQLAVLARATEDRFQELERERRRVEAAERRLAAVVQRADSAVARWNEHASWPVTLNPPPVRGTLRALRLGGSGEAAGSFHFDKLRREVFYESSLELTALSFLENSTDIAWYQEQPLAIPYTWRGRPHVYYPDVLAATRTGQCLIIEVKPLVNMPIALNLAKAAAARVYAHRHGWGWVTVDGALTSRDLDTYVIPTHKVRAINARLETHGHLDWGDILELRVKHQVRSRDIAAFVAQTGARLTLESYYRITGSR</sequence>
<evidence type="ECO:0000256" key="1">
    <source>
        <dbReference type="SAM" id="Coils"/>
    </source>
</evidence>
<evidence type="ECO:0000256" key="2">
    <source>
        <dbReference type="SAM" id="MobiDB-lite"/>
    </source>
</evidence>
<proteinExistence type="predicted"/>
<dbReference type="STRING" id="979556.MTES_0235"/>
<keyword evidence="1" id="KW-0175">Coiled coil</keyword>
<dbReference type="EMBL" id="AP012052">
    <property type="protein sequence ID" value="BAJ73199.1"/>
    <property type="molecule type" value="Genomic_DNA"/>
</dbReference>
<organism evidence="5 6">
    <name type="scientific">Microbacterium testaceum (strain StLB037)</name>
    <dbReference type="NCBI Taxonomy" id="979556"/>
    <lineage>
        <taxon>Bacteria</taxon>
        <taxon>Bacillati</taxon>
        <taxon>Actinomycetota</taxon>
        <taxon>Actinomycetes</taxon>
        <taxon>Micrococcales</taxon>
        <taxon>Microbacteriaceae</taxon>
        <taxon>Microbacterium</taxon>
    </lineage>
</organism>
<dbReference type="CDD" id="cd06171">
    <property type="entry name" value="Sigma70_r4"/>
    <property type="match status" value="1"/>
</dbReference>
<dbReference type="InterPro" id="IPR000943">
    <property type="entry name" value="RNA_pol_sigma70"/>
</dbReference>
<evidence type="ECO:0000313" key="5">
    <source>
        <dbReference type="EMBL" id="BAJ73199.1"/>
    </source>
</evidence>
<dbReference type="GO" id="GO:0006352">
    <property type="term" value="P:DNA-templated transcription initiation"/>
    <property type="evidence" value="ECO:0007669"/>
    <property type="project" value="InterPro"/>
</dbReference>
<dbReference type="AlphaFoldDB" id="E8N8Z0"/>
<dbReference type="Pfam" id="PF08722">
    <property type="entry name" value="Tn7_TnsA-like_N"/>
    <property type="match status" value="1"/>
</dbReference>
<feature type="domain" description="RNA polymerase sigma-70 region 4" evidence="3">
    <location>
        <begin position="177"/>
        <end position="218"/>
    </location>
</feature>
<dbReference type="InterPro" id="IPR014833">
    <property type="entry name" value="TnsA_N"/>
</dbReference>